<evidence type="ECO:0000256" key="5">
    <source>
        <dbReference type="SAM" id="MobiDB-lite"/>
    </source>
</evidence>
<evidence type="ECO:0000256" key="3">
    <source>
        <dbReference type="ARBA" id="ARBA00022989"/>
    </source>
</evidence>
<evidence type="ECO:0000313" key="8">
    <source>
        <dbReference type="Proteomes" id="UP000469215"/>
    </source>
</evidence>
<dbReference type="EMBL" id="WWEQ01000059">
    <property type="protein sequence ID" value="MYM20556.1"/>
    <property type="molecule type" value="Genomic_DNA"/>
</dbReference>
<proteinExistence type="predicted"/>
<feature type="transmembrane region" description="Helical" evidence="6">
    <location>
        <begin position="273"/>
        <end position="292"/>
    </location>
</feature>
<comment type="subcellular location">
    <subcellularLocation>
        <location evidence="1">Membrane</location>
        <topology evidence="1">Multi-pass membrane protein</topology>
    </subcellularLocation>
</comment>
<keyword evidence="2 6" id="KW-0812">Transmembrane</keyword>
<keyword evidence="4 6" id="KW-0472">Membrane</keyword>
<feature type="transmembrane region" description="Helical" evidence="6">
    <location>
        <begin position="211"/>
        <end position="233"/>
    </location>
</feature>
<evidence type="ECO:0000256" key="1">
    <source>
        <dbReference type="ARBA" id="ARBA00004141"/>
    </source>
</evidence>
<evidence type="ECO:0000256" key="4">
    <source>
        <dbReference type="ARBA" id="ARBA00023136"/>
    </source>
</evidence>
<protein>
    <submittedName>
        <fullName evidence="7">DUF4870 domain-containing protein</fullName>
    </submittedName>
</protein>
<gene>
    <name evidence="7" type="ORF">GSY69_11430</name>
</gene>
<sequence>MTQQDDQQPDQPYQGSQPPPTTGSQVPQFGPHSQLNAQNQAQQPAPSQPAPGQPASQVAPDTAPSGRPMPPDYNRPPSAPHPGSGYPASAAPQPGAGPQASGPQGYGSQPPGSQGYASHGYGSQGYGAQPYGSQGASQPSASQGYGAQQVPPGSQGYGPPSGNPGQPHTYPGPPPGPGGRPVPRGPYPPQAYGDGSERFWNASQDERQLAMWTWLGTLLIGWVMPLIMFLTKGDSPYVREQARQCLNFSIVMVIAMTLSAVLIYVLIGLLTTPLLWVFEIVIAIMGAMKANAGQGYKPPMAFDMVK</sequence>
<dbReference type="InterPro" id="IPR019109">
    <property type="entry name" value="MamF_MmsF"/>
</dbReference>
<accession>A0A6N9H9X6</accession>
<keyword evidence="3 6" id="KW-1133">Transmembrane helix</keyword>
<dbReference type="Pfam" id="PF09685">
    <property type="entry name" value="MamF_MmsF"/>
    <property type="match status" value="1"/>
</dbReference>
<evidence type="ECO:0000256" key="6">
    <source>
        <dbReference type="SAM" id="Phobius"/>
    </source>
</evidence>
<dbReference type="Proteomes" id="UP000469215">
    <property type="component" value="Unassembled WGS sequence"/>
</dbReference>
<feature type="compositionally biased region" description="Pro residues" evidence="5">
    <location>
        <begin position="170"/>
        <end position="189"/>
    </location>
</feature>
<comment type="caution">
    <text evidence="7">The sequence shown here is derived from an EMBL/GenBank/DDBJ whole genome shotgun (WGS) entry which is preliminary data.</text>
</comment>
<feature type="compositionally biased region" description="Low complexity" evidence="5">
    <location>
        <begin position="131"/>
        <end position="169"/>
    </location>
</feature>
<feature type="compositionally biased region" description="Low complexity" evidence="5">
    <location>
        <begin position="1"/>
        <end position="16"/>
    </location>
</feature>
<feature type="region of interest" description="Disordered" evidence="5">
    <location>
        <begin position="1"/>
        <end position="197"/>
    </location>
</feature>
<feature type="transmembrane region" description="Helical" evidence="6">
    <location>
        <begin position="245"/>
        <end position="267"/>
    </location>
</feature>
<feature type="compositionally biased region" description="Pro residues" evidence="5">
    <location>
        <begin position="67"/>
        <end position="80"/>
    </location>
</feature>
<evidence type="ECO:0000313" key="7">
    <source>
        <dbReference type="EMBL" id="MYM20556.1"/>
    </source>
</evidence>
<keyword evidence="8" id="KW-1185">Reference proteome</keyword>
<name>A0A6N9H9X6_9MICO</name>
<reference evidence="7 8" key="1">
    <citation type="submission" date="2020-01" db="EMBL/GenBank/DDBJ databases">
        <authorList>
            <person name="Deng T."/>
        </authorList>
    </citation>
    <scope>NUCLEOTIDE SEQUENCE [LARGE SCALE GENOMIC DNA]</scope>
    <source>
        <strain evidence="7 8">5221</strain>
    </source>
</reference>
<organism evidence="7 8">
    <name type="scientific">Brevibacterium rongguiense</name>
    <dbReference type="NCBI Taxonomy" id="2695267"/>
    <lineage>
        <taxon>Bacteria</taxon>
        <taxon>Bacillati</taxon>
        <taxon>Actinomycetota</taxon>
        <taxon>Actinomycetes</taxon>
        <taxon>Micrococcales</taxon>
        <taxon>Brevibacteriaceae</taxon>
        <taxon>Brevibacterium</taxon>
    </lineage>
</organism>
<feature type="compositionally biased region" description="Low complexity" evidence="5">
    <location>
        <begin position="33"/>
        <end position="45"/>
    </location>
</feature>
<evidence type="ECO:0000256" key="2">
    <source>
        <dbReference type="ARBA" id="ARBA00022692"/>
    </source>
</evidence>
<dbReference type="RefSeq" id="WP_160953970.1">
    <property type="nucleotide sequence ID" value="NZ_WWEQ01000059.1"/>
</dbReference>
<dbReference type="AlphaFoldDB" id="A0A6N9H9X6"/>
<feature type="compositionally biased region" description="Low complexity" evidence="5">
    <location>
        <begin position="81"/>
        <end position="116"/>
    </location>
</feature>